<gene>
    <name evidence="1" type="ORF">CLV29_2386</name>
</gene>
<keyword evidence="2" id="KW-1185">Reference proteome</keyword>
<dbReference type="AlphaFoldDB" id="A0A4R7J3K4"/>
<sequence length="122" mass="13871">MCPRWQGRSRKPLLTTLRGLQSGNVIATTIDPRDQTSEFDAPTYRVFFWEGNGGCACEEWELSEADLDEVLEWIPAHSHGRPHSLWAVVRGGRDEVTQIRLRGIDPPAGPDTWPVWAKEERC</sequence>
<accession>A0A4R7J3K4</accession>
<reference evidence="1 2" key="1">
    <citation type="submission" date="2019-03" db="EMBL/GenBank/DDBJ databases">
        <title>Genomic Encyclopedia of Archaeal and Bacterial Type Strains, Phase II (KMG-II): from individual species to whole genera.</title>
        <authorList>
            <person name="Goeker M."/>
        </authorList>
    </citation>
    <scope>NUCLEOTIDE SEQUENCE [LARGE SCALE GENOMIC DNA]</scope>
    <source>
        <strain evidence="1 2">DSM 24323</strain>
    </source>
</reference>
<comment type="caution">
    <text evidence="1">The sequence shown here is derived from an EMBL/GenBank/DDBJ whole genome shotgun (WGS) entry which is preliminary data.</text>
</comment>
<evidence type="ECO:0000313" key="2">
    <source>
        <dbReference type="Proteomes" id="UP000295371"/>
    </source>
</evidence>
<dbReference type="Proteomes" id="UP000295371">
    <property type="component" value="Unassembled WGS sequence"/>
</dbReference>
<proteinExistence type="predicted"/>
<organism evidence="1 2">
    <name type="scientific">Naumannella halotolerans</name>
    <dbReference type="NCBI Taxonomy" id="993414"/>
    <lineage>
        <taxon>Bacteria</taxon>
        <taxon>Bacillati</taxon>
        <taxon>Actinomycetota</taxon>
        <taxon>Actinomycetes</taxon>
        <taxon>Propionibacteriales</taxon>
        <taxon>Propionibacteriaceae</taxon>
        <taxon>Naumannella</taxon>
    </lineage>
</organism>
<evidence type="ECO:0000313" key="1">
    <source>
        <dbReference type="EMBL" id="TDT30977.1"/>
    </source>
</evidence>
<name>A0A4R7J3K4_9ACTN</name>
<protein>
    <submittedName>
        <fullName evidence="1">Uncharacterized protein</fullName>
    </submittedName>
</protein>
<dbReference type="EMBL" id="SOAW01000002">
    <property type="protein sequence ID" value="TDT30977.1"/>
    <property type="molecule type" value="Genomic_DNA"/>
</dbReference>